<accession>A0A9D4CIR5</accession>
<proteinExistence type="predicted"/>
<protein>
    <submittedName>
        <fullName evidence="1">Uncharacterized protein</fullName>
    </submittedName>
</protein>
<dbReference type="EMBL" id="JAIWYP010000012">
    <property type="protein sequence ID" value="KAH3726075.1"/>
    <property type="molecule type" value="Genomic_DNA"/>
</dbReference>
<comment type="caution">
    <text evidence="1">The sequence shown here is derived from an EMBL/GenBank/DDBJ whole genome shotgun (WGS) entry which is preliminary data.</text>
</comment>
<keyword evidence="2" id="KW-1185">Reference proteome</keyword>
<name>A0A9D4CIR5_DREPO</name>
<sequence length="67" mass="7521">MRSIVCILDGDKRKFLIIKKIDKKNLYASSRVIEGINMPSNTPVREKLPESIVDCSGRLSPCRGNES</sequence>
<dbReference type="AlphaFoldDB" id="A0A9D4CIR5"/>
<evidence type="ECO:0000313" key="1">
    <source>
        <dbReference type="EMBL" id="KAH3726075.1"/>
    </source>
</evidence>
<reference evidence="1" key="2">
    <citation type="submission" date="2020-11" db="EMBL/GenBank/DDBJ databases">
        <authorList>
            <person name="McCartney M.A."/>
            <person name="Auch B."/>
            <person name="Kono T."/>
            <person name="Mallez S."/>
            <person name="Becker A."/>
            <person name="Gohl D.M."/>
            <person name="Silverstein K.A.T."/>
            <person name="Koren S."/>
            <person name="Bechman K.B."/>
            <person name="Herman A."/>
            <person name="Abrahante J.E."/>
            <person name="Garbe J."/>
        </authorList>
    </citation>
    <scope>NUCLEOTIDE SEQUENCE</scope>
    <source>
        <strain evidence="1">Duluth1</strain>
        <tissue evidence="1">Whole animal</tissue>
    </source>
</reference>
<organism evidence="1 2">
    <name type="scientific">Dreissena polymorpha</name>
    <name type="common">Zebra mussel</name>
    <name type="synonym">Mytilus polymorpha</name>
    <dbReference type="NCBI Taxonomy" id="45954"/>
    <lineage>
        <taxon>Eukaryota</taxon>
        <taxon>Metazoa</taxon>
        <taxon>Spiralia</taxon>
        <taxon>Lophotrochozoa</taxon>
        <taxon>Mollusca</taxon>
        <taxon>Bivalvia</taxon>
        <taxon>Autobranchia</taxon>
        <taxon>Heteroconchia</taxon>
        <taxon>Euheterodonta</taxon>
        <taxon>Imparidentia</taxon>
        <taxon>Neoheterodontei</taxon>
        <taxon>Myida</taxon>
        <taxon>Dreissenoidea</taxon>
        <taxon>Dreissenidae</taxon>
        <taxon>Dreissena</taxon>
    </lineage>
</organism>
<evidence type="ECO:0000313" key="2">
    <source>
        <dbReference type="Proteomes" id="UP000828390"/>
    </source>
</evidence>
<reference evidence="1" key="1">
    <citation type="journal article" date="2019" name="bioRxiv">
        <title>The Genome of the Zebra Mussel, Dreissena polymorpha: A Resource for Invasive Species Research.</title>
        <authorList>
            <person name="McCartney M.A."/>
            <person name="Auch B."/>
            <person name="Kono T."/>
            <person name="Mallez S."/>
            <person name="Zhang Y."/>
            <person name="Obille A."/>
            <person name="Becker A."/>
            <person name="Abrahante J.E."/>
            <person name="Garbe J."/>
            <person name="Badalamenti J.P."/>
            <person name="Herman A."/>
            <person name="Mangelson H."/>
            <person name="Liachko I."/>
            <person name="Sullivan S."/>
            <person name="Sone E.D."/>
            <person name="Koren S."/>
            <person name="Silverstein K.A.T."/>
            <person name="Beckman K.B."/>
            <person name="Gohl D.M."/>
        </authorList>
    </citation>
    <scope>NUCLEOTIDE SEQUENCE</scope>
    <source>
        <strain evidence="1">Duluth1</strain>
        <tissue evidence="1">Whole animal</tissue>
    </source>
</reference>
<gene>
    <name evidence="1" type="ORF">DPMN_051931</name>
</gene>
<dbReference type="Proteomes" id="UP000828390">
    <property type="component" value="Unassembled WGS sequence"/>
</dbReference>